<keyword evidence="1" id="KW-0812">Transmembrane</keyword>
<keyword evidence="1" id="KW-0472">Membrane</keyword>
<dbReference type="EMBL" id="JAIXMP010000029">
    <property type="protein sequence ID" value="KAI9251802.1"/>
    <property type="molecule type" value="Genomic_DNA"/>
</dbReference>
<feature type="transmembrane region" description="Helical" evidence="1">
    <location>
        <begin position="31"/>
        <end position="54"/>
    </location>
</feature>
<protein>
    <submittedName>
        <fullName evidence="2">Uncharacterized protein</fullName>
    </submittedName>
</protein>
<evidence type="ECO:0000256" key="1">
    <source>
        <dbReference type="SAM" id="Phobius"/>
    </source>
</evidence>
<sequence>MMGDGNIISFHFVVWEDVTVTYFFIFAKTDITYGLTDIVVVLIYIPLSVNSLFIHC</sequence>
<accession>A0AAD5PA14</accession>
<reference evidence="2" key="1">
    <citation type="journal article" date="2022" name="IScience">
        <title>Evolution of zygomycete secretomes and the origins of terrestrial fungal ecologies.</title>
        <authorList>
            <person name="Chang Y."/>
            <person name="Wang Y."/>
            <person name="Mondo S."/>
            <person name="Ahrendt S."/>
            <person name="Andreopoulos W."/>
            <person name="Barry K."/>
            <person name="Beard J."/>
            <person name="Benny G.L."/>
            <person name="Blankenship S."/>
            <person name="Bonito G."/>
            <person name="Cuomo C."/>
            <person name="Desiro A."/>
            <person name="Gervers K.A."/>
            <person name="Hundley H."/>
            <person name="Kuo A."/>
            <person name="LaButti K."/>
            <person name="Lang B.F."/>
            <person name="Lipzen A."/>
            <person name="O'Donnell K."/>
            <person name="Pangilinan J."/>
            <person name="Reynolds N."/>
            <person name="Sandor L."/>
            <person name="Smith M.E."/>
            <person name="Tsang A."/>
            <person name="Grigoriev I.V."/>
            <person name="Stajich J.E."/>
            <person name="Spatafora J.W."/>
        </authorList>
    </citation>
    <scope>NUCLEOTIDE SEQUENCE</scope>
    <source>
        <strain evidence="2">RSA 2281</strain>
    </source>
</reference>
<organism evidence="2 3">
    <name type="scientific">Phascolomyces articulosus</name>
    <dbReference type="NCBI Taxonomy" id="60185"/>
    <lineage>
        <taxon>Eukaryota</taxon>
        <taxon>Fungi</taxon>
        <taxon>Fungi incertae sedis</taxon>
        <taxon>Mucoromycota</taxon>
        <taxon>Mucoromycotina</taxon>
        <taxon>Mucoromycetes</taxon>
        <taxon>Mucorales</taxon>
        <taxon>Lichtheimiaceae</taxon>
        <taxon>Phascolomyces</taxon>
    </lineage>
</organism>
<keyword evidence="1" id="KW-1133">Transmembrane helix</keyword>
<reference evidence="2" key="2">
    <citation type="submission" date="2023-02" db="EMBL/GenBank/DDBJ databases">
        <authorList>
            <consortium name="DOE Joint Genome Institute"/>
            <person name="Mondo S.J."/>
            <person name="Chang Y."/>
            <person name="Wang Y."/>
            <person name="Ahrendt S."/>
            <person name="Andreopoulos W."/>
            <person name="Barry K."/>
            <person name="Beard J."/>
            <person name="Benny G.L."/>
            <person name="Blankenship S."/>
            <person name="Bonito G."/>
            <person name="Cuomo C."/>
            <person name="Desiro A."/>
            <person name="Gervers K.A."/>
            <person name="Hundley H."/>
            <person name="Kuo A."/>
            <person name="LaButti K."/>
            <person name="Lang B.F."/>
            <person name="Lipzen A."/>
            <person name="O'Donnell K."/>
            <person name="Pangilinan J."/>
            <person name="Reynolds N."/>
            <person name="Sandor L."/>
            <person name="Smith M.W."/>
            <person name="Tsang A."/>
            <person name="Grigoriev I.V."/>
            <person name="Stajich J.E."/>
            <person name="Spatafora J.W."/>
        </authorList>
    </citation>
    <scope>NUCLEOTIDE SEQUENCE</scope>
    <source>
        <strain evidence="2">RSA 2281</strain>
    </source>
</reference>
<gene>
    <name evidence="2" type="ORF">BDA99DRAFT_521214</name>
</gene>
<feature type="transmembrane region" description="Helical" evidence="1">
    <location>
        <begin position="7"/>
        <end position="25"/>
    </location>
</feature>
<keyword evidence="3" id="KW-1185">Reference proteome</keyword>
<dbReference type="AlphaFoldDB" id="A0AAD5PA14"/>
<evidence type="ECO:0000313" key="3">
    <source>
        <dbReference type="Proteomes" id="UP001209540"/>
    </source>
</evidence>
<proteinExistence type="predicted"/>
<dbReference type="Proteomes" id="UP001209540">
    <property type="component" value="Unassembled WGS sequence"/>
</dbReference>
<name>A0AAD5PA14_9FUNG</name>
<evidence type="ECO:0000313" key="2">
    <source>
        <dbReference type="EMBL" id="KAI9251802.1"/>
    </source>
</evidence>
<comment type="caution">
    <text evidence="2">The sequence shown here is derived from an EMBL/GenBank/DDBJ whole genome shotgun (WGS) entry which is preliminary data.</text>
</comment>